<organism evidence="1 2">
    <name type="scientific">Vreelandella salicampi</name>
    <dbReference type="NCBI Taxonomy" id="1449798"/>
    <lineage>
        <taxon>Bacteria</taxon>
        <taxon>Pseudomonadati</taxon>
        <taxon>Pseudomonadota</taxon>
        <taxon>Gammaproteobacteria</taxon>
        <taxon>Oceanospirillales</taxon>
        <taxon>Halomonadaceae</taxon>
        <taxon>Vreelandella</taxon>
    </lineage>
</organism>
<gene>
    <name evidence="1" type="ORF">HZS81_06065</name>
</gene>
<dbReference type="AlphaFoldDB" id="A0A7Z0LJU5"/>
<evidence type="ECO:0000313" key="1">
    <source>
        <dbReference type="EMBL" id="NYS60329.1"/>
    </source>
</evidence>
<evidence type="ECO:0000313" key="2">
    <source>
        <dbReference type="Proteomes" id="UP000586119"/>
    </source>
</evidence>
<protein>
    <submittedName>
        <fullName evidence="1">Uncharacterized protein</fullName>
    </submittedName>
</protein>
<sequence length="235" mass="26431">MDYTLAMEDELLKAFHDFKRGALSETSTAIIQNLLRLYHPPHITSVEQLKAIGVDDNILFQQLASQGLVTQTPQELAPRTRYKLLLSGNQTHYPATAVSGDSINSEFVMTLKPGEARAKAHEWLTALLADAKTVTVIDPYLFSPSGRKSVTPFFQLFPRKALTLFFNKLPQDAASSIKQICAEWKVKENTDPRYANVHDRYLLIDNSVEIVITSGIDYLFDTSKECTLLVRQKKA</sequence>
<reference evidence="1 2" key="1">
    <citation type="journal article" date="2015" name="Int. J. Syst. Evol. Microbiol.">
        <title>Halomonas salicampi sp. nov., a halotolerant and alkalitolerant bacterium isolated from a saltern soil.</title>
        <authorList>
            <person name="Lee J.C."/>
            <person name="Kim Y.S."/>
            <person name="Yun B.S."/>
            <person name="Whang K.S."/>
        </authorList>
    </citation>
    <scope>NUCLEOTIDE SEQUENCE [LARGE SCALE GENOMIC DNA]</scope>
    <source>
        <strain evidence="1 2">BH103</strain>
    </source>
</reference>
<dbReference type="EMBL" id="JACCDF010000003">
    <property type="protein sequence ID" value="NYS60329.1"/>
    <property type="molecule type" value="Genomic_DNA"/>
</dbReference>
<proteinExistence type="predicted"/>
<accession>A0A7Z0LJU5</accession>
<name>A0A7Z0LJU5_9GAMM</name>
<comment type="caution">
    <text evidence="1">The sequence shown here is derived from an EMBL/GenBank/DDBJ whole genome shotgun (WGS) entry which is preliminary data.</text>
</comment>
<dbReference type="Proteomes" id="UP000586119">
    <property type="component" value="Unassembled WGS sequence"/>
</dbReference>
<keyword evidence="2" id="KW-1185">Reference proteome</keyword>
<dbReference type="RefSeq" id="WP_179929659.1">
    <property type="nucleotide sequence ID" value="NZ_JACCDF010000003.1"/>
</dbReference>